<accession>A0ABU7TDF3</accession>
<name>A0ABU7TDF3_9HYPH</name>
<dbReference type="EMBL" id="MLBY01000005">
    <property type="protein sequence ID" value="MEE7458443.1"/>
    <property type="molecule type" value="Genomic_DNA"/>
</dbReference>
<protein>
    <submittedName>
        <fullName evidence="1">AraC family transcriptional regulator</fullName>
    </submittedName>
</protein>
<sequence length="177" mass="20088">MTEFDVTFRDEREWVSFGESYVASEAFKSLFREGMLLVEETAAYLDGEGRSESRLISRDATLAYASESMRLTTRLMQIASWLLVQRAVSEGELTLNQAQEEKTRVKLNESERVLPETGDAFAALPVRLQDLVRRSRRLHARILHLDALISEDRPVPLPRESPVTAQFGRLRAAFGGE</sequence>
<dbReference type="InterPro" id="IPR010848">
    <property type="entry name" value="DUF1465"/>
</dbReference>
<gene>
    <name evidence="1" type="ORF">MRSR164_17185</name>
</gene>
<keyword evidence="2" id="KW-1185">Reference proteome</keyword>
<comment type="caution">
    <text evidence="1">The sequence shown here is derived from an EMBL/GenBank/DDBJ whole genome shotgun (WGS) entry which is preliminary data.</text>
</comment>
<evidence type="ECO:0000313" key="1">
    <source>
        <dbReference type="EMBL" id="MEE7458443.1"/>
    </source>
</evidence>
<dbReference type="Proteomes" id="UP001349262">
    <property type="component" value="Unassembled WGS sequence"/>
</dbReference>
<dbReference type="Pfam" id="PF07323">
    <property type="entry name" value="DUF1465"/>
    <property type="match status" value="1"/>
</dbReference>
<organism evidence="1 2">
    <name type="scientific">Methylobacterium radiotolerans</name>
    <dbReference type="NCBI Taxonomy" id="31998"/>
    <lineage>
        <taxon>Bacteria</taxon>
        <taxon>Pseudomonadati</taxon>
        <taxon>Pseudomonadota</taxon>
        <taxon>Alphaproteobacteria</taxon>
        <taxon>Hyphomicrobiales</taxon>
        <taxon>Methylobacteriaceae</taxon>
        <taxon>Methylobacterium</taxon>
    </lineage>
</organism>
<dbReference type="InterPro" id="IPR038301">
    <property type="entry name" value="AraC-like_sf"/>
</dbReference>
<reference evidence="1 2" key="1">
    <citation type="journal article" date="2012" name="Genet. Mol. Biol.">
        <title>Analysis of 16S rRNA and mxaF genes revealing insights into Methylobacterium niche-specific plant association.</title>
        <authorList>
            <person name="Dourado M.N."/>
            <person name="Andreote F.D."/>
            <person name="Dini-Andreote F."/>
            <person name="Conti R."/>
            <person name="Araujo J.M."/>
            <person name="Araujo W.L."/>
        </authorList>
    </citation>
    <scope>NUCLEOTIDE SEQUENCE [LARGE SCALE GENOMIC DNA]</scope>
    <source>
        <strain evidence="1 2">SR1.6/4</strain>
    </source>
</reference>
<proteinExistence type="predicted"/>
<evidence type="ECO:0000313" key="2">
    <source>
        <dbReference type="Proteomes" id="UP001349262"/>
    </source>
</evidence>
<dbReference type="Gene3D" id="1.10.8.930">
    <property type="entry name" value="Protein of unknown function DUF1465"/>
    <property type="match status" value="1"/>
</dbReference>